<dbReference type="GO" id="GO:0003700">
    <property type="term" value="F:DNA-binding transcription factor activity"/>
    <property type="evidence" value="ECO:0007669"/>
    <property type="project" value="TreeGrafter"/>
</dbReference>
<reference evidence="3 4" key="1">
    <citation type="submission" date="2018-03" db="EMBL/GenBank/DDBJ databases">
        <title>Draft Genome Sequences of the Obligatory Marine Myxobacteria Enhygromyxa salina SWB005.</title>
        <authorList>
            <person name="Poehlein A."/>
            <person name="Moghaddam J.A."/>
            <person name="Harms H."/>
            <person name="Alanjari M."/>
            <person name="Koenig G.M."/>
            <person name="Daniel R."/>
            <person name="Schaeberle T.F."/>
        </authorList>
    </citation>
    <scope>NUCLEOTIDE SEQUENCE [LARGE SCALE GENOMIC DNA]</scope>
    <source>
        <strain evidence="3 4">SWB005</strain>
    </source>
</reference>
<dbReference type="EMBL" id="PVNK01000149">
    <property type="protein sequence ID" value="PRP97669.1"/>
    <property type="molecule type" value="Genomic_DNA"/>
</dbReference>
<protein>
    <submittedName>
        <fullName evidence="3">HTH-type transcriptional regulator PuuR</fullName>
    </submittedName>
</protein>
<evidence type="ECO:0000259" key="2">
    <source>
        <dbReference type="PROSITE" id="PS50943"/>
    </source>
</evidence>
<evidence type="ECO:0000256" key="1">
    <source>
        <dbReference type="ARBA" id="ARBA00023125"/>
    </source>
</evidence>
<evidence type="ECO:0000313" key="4">
    <source>
        <dbReference type="Proteomes" id="UP000237968"/>
    </source>
</evidence>
<gene>
    <name evidence="3" type="primary">puuR_3</name>
    <name evidence="3" type="ORF">ENSA5_31760</name>
</gene>
<proteinExistence type="predicted"/>
<dbReference type="PANTHER" id="PTHR46797">
    <property type="entry name" value="HTH-TYPE TRANSCRIPTIONAL REGULATOR"/>
    <property type="match status" value="1"/>
</dbReference>
<dbReference type="PROSITE" id="PS50943">
    <property type="entry name" value="HTH_CROC1"/>
    <property type="match status" value="1"/>
</dbReference>
<dbReference type="AlphaFoldDB" id="A0A2S9XXR9"/>
<dbReference type="GO" id="GO:0005829">
    <property type="term" value="C:cytosol"/>
    <property type="evidence" value="ECO:0007669"/>
    <property type="project" value="TreeGrafter"/>
</dbReference>
<dbReference type="InterPro" id="IPR001387">
    <property type="entry name" value="Cro/C1-type_HTH"/>
</dbReference>
<organism evidence="3 4">
    <name type="scientific">Enhygromyxa salina</name>
    <dbReference type="NCBI Taxonomy" id="215803"/>
    <lineage>
        <taxon>Bacteria</taxon>
        <taxon>Pseudomonadati</taxon>
        <taxon>Myxococcota</taxon>
        <taxon>Polyangia</taxon>
        <taxon>Nannocystales</taxon>
        <taxon>Nannocystaceae</taxon>
        <taxon>Enhygromyxa</taxon>
    </lineage>
</organism>
<dbReference type="SMART" id="SM00530">
    <property type="entry name" value="HTH_XRE"/>
    <property type="match status" value="1"/>
</dbReference>
<dbReference type="InterPro" id="IPR050807">
    <property type="entry name" value="TransReg_Diox_bact_type"/>
</dbReference>
<dbReference type="Pfam" id="PF13560">
    <property type="entry name" value="HTH_31"/>
    <property type="match status" value="1"/>
</dbReference>
<comment type="caution">
    <text evidence="3">The sequence shown here is derived from an EMBL/GenBank/DDBJ whole genome shotgun (WGS) entry which is preliminary data.</text>
</comment>
<accession>A0A2S9XXR9</accession>
<sequence length="138" mass="15416">MDSYPLRTRVYAHVRPTPPLRPPHGFKFEARLMNTSDFGKRLRELREGQQLSQERIAKLAGLSADTISRIELGRISPTLDTMVKIGRALGLPVLGLIRDDFDRPDELAALIRELPARDQNLAFALVGAMRVQVAVGDD</sequence>
<name>A0A2S9XXR9_9BACT</name>
<keyword evidence="4" id="KW-1185">Reference proteome</keyword>
<dbReference type="PANTHER" id="PTHR46797:SF1">
    <property type="entry name" value="METHYLPHOSPHONATE SYNTHASE"/>
    <property type="match status" value="1"/>
</dbReference>
<keyword evidence="1" id="KW-0238">DNA-binding</keyword>
<feature type="domain" description="HTH cro/C1-type" evidence="2">
    <location>
        <begin position="42"/>
        <end position="96"/>
    </location>
</feature>
<dbReference type="GO" id="GO:0003677">
    <property type="term" value="F:DNA binding"/>
    <property type="evidence" value="ECO:0007669"/>
    <property type="project" value="UniProtKB-KW"/>
</dbReference>
<dbReference type="SUPFAM" id="SSF47413">
    <property type="entry name" value="lambda repressor-like DNA-binding domains"/>
    <property type="match status" value="1"/>
</dbReference>
<dbReference type="InterPro" id="IPR010982">
    <property type="entry name" value="Lambda_DNA-bd_dom_sf"/>
</dbReference>
<dbReference type="CDD" id="cd00093">
    <property type="entry name" value="HTH_XRE"/>
    <property type="match status" value="1"/>
</dbReference>
<evidence type="ECO:0000313" key="3">
    <source>
        <dbReference type="EMBL" id="PRP97669.1"/>
    </source>
</evidence>
<dbReference type="Proteomes" id="UP000237968">
    <property type="component" value="Unassembled WGS sequence"/>
</dbReference>
<dbReference type="Gene3D" id="1.10.260.40">
    <property type="entry name" value="lambda repressor-like DNA-binding domains"/>
    <property type="match status" value="1"/>
</dbReference>